<sequence length="485" mass="55019">MGERKGTNKYYPPDFDPKKHRSLDAYHGTHALRERARKLHEGILIIRFEMPYNIWCEGCKNHIGMGVRYNAEKSKIGMYYTTPIYKFRMKCHLCDNHFEIKTDPANHDYVIIEGARRKEQRWDPKENEQIVTEDKNDQKKMATDAMFKMEHGVEDKNKSKKAMPGISQLTAVREQWKDDYELNKIIRNQFREKKKLLKTEAEKDQALLNKSSLDIKLVPEDSSDKKMAELLKYRTVISFQEKQKQKRDEILKRSIFASPSQVTSPAATPSSSSGSSDSSEGSVSKTRLKHKEAYKLLTKIATKHTSPFSSENANAKVAKIGEENTIRQLGIVHRHKTGNCIQNVSQQGLGETQTTKDGSNFKHANKTQSIGDVETTSEMECIGETSTTCNIQSMSDAHRTTSNKLTTNDNQRICDILDASDREGTSLNDSLNISQQESSVEDVQDSNKNKTENDTKKSMESSDNFGVNALKNLMSTYTDSSGESD</sequence>
<accession>A0AAD9K4X1</accession>
<dbReference type="Proteomes" id="UP001208570">
    <property type="component" value="Unassembled WGS sequence"/>
</dbReference>
<evidence type="ECO:0008006" key="5">
    <source>
        <dbReference type="Google" id="ProtNLM"/>
    </source>
</evidence>
<dbReference type="Pfam" id="PF04502">
    <property type="entry name" value="Saf4_Yju2"/>
    <property type="match status" value="1"/>
</dbReference>
<feature type="region of interest" description="Disordered" evidence="2">
    <location>
        <begin position="259"/>
        <end position="287"/>
    </location>
</feature>
<organism evidence="3 4">
    <name type="scientific">Paralvinella palmiformis</name>
    <dbReference type="NCBI Taxonomy" id="53620"/>
    <lineage>
        <taxon>Eukaryota</taxon>
        <taxon>Metazoa</taxon>
        <taxon>Spiralia</taxon>
        <taxon>Lophotrochozoa</taxon>
        <taxon>Annelida</taxon>
        <taxon>Polychaeta</taxon>
        <taxon>Sedentaria</taxon>
        <taxon>Canalipalpata</taxon>
        <taxon>Terebellida</taxon>
        <taxon>Terebelliformia</taxon>
        <taxon>Alvinellidae</taxon>
        <taxon>Paralvinella</taxon>
    </lineage>
</organism>
<evidence type="ECO:0000256" key="1">
    <source>
        <dbReference type="ARBA" id="ARBA00005595"/>
    </source>
</evidence>
<feature type="compositionally biased region" description="Low complexity" evidence="2">
    <location>
        <begin position="259"/>
        <end position="284"/>
    </location>
</feature>
<protein>
    <recommendedName>
        <fullName evidence="5">Coiled-coil domain-containing protein 130</fullName>
    </recommendedName>
</protein>
<dbReference type="AlphaFoldDB" id="A0AAD9K4X1"/>
<dbReference type="PANTHER" id="PTHR12111">
    <property type="entry name" value="SPLICING FACTOR YJU2"/>
    <property type="match status" value="1"/>
</dbReference>
<feature type="compositionally biased region" description="Polar residues" evidence="2">
    <location>
        <begin position="425"/>
        <end position="438"/>
    </location>
</feature>
<name>A0AAD9K4X1_9ANNE</name>
<reference evidence="3" key="1">
    <citation type="journal article" date="2023" name="Mol. Biol. Evol.">
        <title>Third-Generation Sequencing Reveals the Adaptive Role of the Epigenome in Three Deep-Sea Polychaetes.</title>
        <authorList>
            <person name="Perez M."/>
            <person name="Aroh O."/>
            <person name="Sun Y."/>
            <person name="Lan Y."/>
            <person name="Juniper S.K."/>
            <person name="Young C.R."/>
            <person name="Angers B."/>
            <person name="Qian P.Y."/>
        </authorList>
    </citation>
    <scope>NUCLEOTIDE SEQUENCE</scope>
    <source>
        <strain evidence="3">P08H-3</strain>
    </source>
</reference>
<dbReference type="GO" id="GO:0000398">
    <property type="term" value="P:mRNA splicing, via spliceosome"/>
    <property type="evidence" value="ECO:0007669"/>
    <property type="project" value="InterPro"/>
</dbReference>
<comment type="caution">
    <text evidence="3">The sequence shown here is derived from an EMBL/GenBank/DDBJ whole genome shotgun (WGS) entry which is preliminary data.</text>
</comment>
<dbReference type="EMBL" id="JAODUP010000068">
    <property type="protein sequence ID" value="KAK2164173.1"/>
    <property type="molecule type" value="Genomic_DNA"/>
</dbReference>
<evidence type="ECO:0000313" key="4">
    <source>
        <dbReference type="Proteomes" id="UP001208570"/>
    </source>
</evidence>
<evidence type="ECO:0000256" key="2">
    <source>
        <dbReference type="SAM" id="MobiDB-lite"/>
    </source>
</evidence>
<dbReference type="GO" id="GO:0071014">
    <property type="term" value="C:post-mRNA release spliceosomal complex"/>
    <property type="evidence" value="ECO:0007669"/>
    <property type="project" value="TreeGrafter"/>
</dbReference>
<dbReference type="PANTHER" id="PTHR12111:SF2">
    <property type="entry name" value="SPLICING FACTOR YJU2B-RELATED"/>
    <property type="match status" value="1"/>
</dbReference>
<dbReference type="GO" id="GO:0005684">
    <property type="term" value="C:U2-type spliceosomal complex"/>
    <property type="evidence" value="ECO:0007669"/>
    <property type="project" value="TreeGrafter"/>
</dbReference>
<keyword evidence="4" id="KW-1185">Reference proteome</keyword>
<feature type="compositionally biased region" description="Basic and acidic residues" evidence="2">
    <location>
        <begin position="445"/>
        <end position="460"/>
    </location>
</feature>
<proteinExistence type="inferred from homology"/>
<comment type="similarity">
    <text evidence="1">Belongs to the CWC16 family.</text>
</comment>
<feature type="region of interest" description="Disordered" evidence="2">
    <location>
        <begin position="425"/>
        <end position="467"/>
    </location>
</feature>
<gene>
    <name evidence="3" type="ORF">LSH36_68g15067</name>
</gene>
<evidence type="ECO:0000313" key="3">
    <source>
        <dbReference type="EMBL" id="KAK2164173.1"/>
    </source>
</evidence>
<dbReference type="InterPro" id="IPR007590">
    <property type="entry name" value="Saf4/Yju2"/>
</dbReference>